<reference evidence="2 3" key="2">
    <citation type="journal article" date="2012" name="PLoS Pathog.">
        <title>Diverse lifestyles and strategies of plant pathogenesis encoded in the genomes of eighteen Dothideomycetes fungi.</title>
        <authorList>
            <person name="Ohm R.A."/>
            <person name="Feau N."/>
            <person name="Henrissat B."/>
            <person name="Schoch C.L."/>
            <person name="Horwitz B.A."/>
            <person name="Barry K.W."/>
            <person name="Condon B.J."/>
            <person name="Copeland A.C."/>
            <person name="Dhillon B."/>
            <person name="Glaser F."/>
            <person name="Hesse C.N."/>
            <person name="Kosti I."/>
            <person name="LaButti K."/>
            <person name="Lindquist E.A."/>
            <person name="Lucas S."/>
            <person name="Salamov A.A."/>
            <person name="Bradshaw R.E."/>
            <person name="Ciuffetti L."/>
            <person name="Hamelin R.C."/>
            <person name="Kema G.H.J."/>
            <person name="Lawrence C."/>
            <person name="Scott J.A."/>
            <person name="Spatafora J.W."/>
            <person name="Turgeon B.G."/>
            <person name="de Wit P.J.G.M."/>
            <person name="Zhong S."/>
            <person name="Goodwin S.B."/>
            <person name="Grigoriev I.V."/>
        </authorList>
    </citation>
    <scope>NUCLEOTIDE SEQUENCE [LARGE SCALE GENOMIC DNA]</scope>
    <source>
        <strain evidence="3">NZE10 / CBS 128990</strain>
    </source>
</reference>
<evidence type="ECO:0000313" key="2">
    <source>
        <dbReference type="EMBL" id="EME48066.1"/>
    </source>
</evidence>
<dbReference type="EMBL" id="KB446536">
    <property type="protein sequence ID" value="EME48066.1"/>
    <property type="molecule type" value="Genomic_DNA"/>
</dbReference>
<name>N1PX10_DOTSN</name>
<feature type="region of interest" description="Disordered" evidence="1">
    <location>
        <begin position="296"/>
        <end position="315"/>
    </location>
</feature>
<sequence>MTTLLKGLVNDILTYFEVKIQAKLLDGGESAAEAVELKLIGDKAVEIVTTILCHRRRETPKEEVERIILEHIHQFTSSRGIMEAQLEVHHADDVFELGEVFKLLSTPADADELDTGIVIADTPDIEDMNRYVAANTERYLKHTADLILLIAQYLRLENNVEPLLEKCLQVGKISSTQLVVIKMDQKDLLKKPEIEKLEELLKQKYMAVEAEFKPLYAKLTTQNTGFKKKQQRPKAQAFGPQGSATLQKQCTDAVEHYHDSTEQVRSLGVALHQIVVKSASRKKTEEIQDIMGKVVKPANVREDRSGEDHGDDGEV</sequence>
<evidence type="ECO:0000256" key="1">
    <source>
        <dbReference type="SAM" id="MobiDB-lite"/>
    </source>
</evidence>
<gene>
    <name evidence="2" type="ORF">DOTSEDRAFT_21779</name>
</gene>
<proteinExistence type="predicted"/>
<feature type="compositionally biased region" description="Basic and acidic residues" evidence="1">
    <location>
        <begin position="299"/>
        <end position="308"/>
    </location>
</feature>
<dbReference type="Proteomes" id="UP000016933">
    <property type="component" value="Unassembled WGS sequence"/>
</dbReference>
<reference evidence="3" key="1">
    <citation type="journal article" date="2012" name="PLoS Genet.">
        <title>The genomes of the fungal plant pathogens Cladosporium fulvum and Dothistroma septosporum reveal adaptation to different hosts and lifestyles but also signatures of common ancestry.</title>
        <authorList>
            <person name="de Wit P.J.G.M."/>
            <person name="van der Burgt A."/>
            <person name="Oekmen B."/>
            <person name="Stergiopoulos I."/>
            <person name="Abd-Elsalam K.A."/>
            <person name="Aerts A.L."/>
            <person name="Bahkali A.H."/>
            <person name="Beenen H.G."/>
            <person name="Chettri P."/>
            <person name="Cox M.P."/>
            <person name="Datema E."/>
            <person name="de Vries R.P."/>
            <person name="Dhillon B."/>
            <person name="Ganley A.R."/>
            <person name="Griffiths S.A."/>
            <person name="Guo Y."/>
            <person name="Hamelin R.C."/>
            <person name="Henrissat B."/>
            <person name="Kabir M.S."/>
            <person name="Jashni M.K."/>
            <person name="Kema G."/>
            <person name="Klaubauf S."/>
            <person name="Lapidus A."/>
            <person name="Levasseur A."/>
            <person name="Lindquist E."/>
            <person name="Mehrabi R."/>
            <person name="Ohm R.A."/>
            <person name="Owen T.J."/>
            <person name="Salamov A."/>
            <person name="Schwelm A."/>
            <person name="Schijlen E."/>
            <person name="Sun H."/>
            <person name="van den Burg H.A."/>
            <person name="van Ham R.C.H.J."/>
            <person name="Zhang S."/>
            <person name="Goodwin S.B."/>
            <person name="Grigoriev I.V."/>
            <person name="Collemare J."/>
            <person name="Bradshaw R.E."/>
        </authorList>
    </citation>
    <scope>NUCLEOTIDE SEQUENCE [LARGE SCALE GENOMIC DNA]</scope>
    <source>
        <strain evidence="3">NZE10 / CBS 128990</strain>
    </source>
</reference>
<accession>N1PX10</accession>
<keyword evidence="3" id="KW-1185">Reference proteome</keyword>
<dbReference type="STRING" id="675120.N1PX10"/>
<dbReference type="HOGENOM" id="CLU_882847_0_0_1"/>
<protein>
    <submittedName>
        <fullName evidence="2">Uncharacterized protein</fullName>
    </submittedName>
</protein>
<evidence type="ECO:0000313" key="3">
    <source>
        <dbReference type="Proteomes" id="UP000016933"/>
    </source>
</evidence>
<dbReference type="OrthoDB" id="5427350at2759"/>
<organism evidence="2 3">
    <name type="scientific">Dothistroma septosporum (strain NZE10 / CBS 128990)</name>
    <name type="common">Red band needle blight fungus</name>
    <name type="synonym">Mycosphaerella pini</name>
    <dbReference type="NCBI Taxonomy" id="675120"/>
    <lineage>
        <taxon>Eukaryota</taxon>
        <taxon>Fungi</taxon>
        <taxon>Dikarya</taxon>
        <taxon>Ascomycota</taxon>
        <taxon>Pezizomycotina</taxon>
        <taxon>Dothideomycetes</taxon>
        <taxon>Dothideomycetidae</taxon>
        <taxon>Mycosphaerellales</taxon>
        <taxon>Mycosphaerellaceae</taxon>
        <taxon>Dothistroma</taxon>
    </lineage>
</organism>
<dbReference type="AlphaFoldDB" id="N1PX10"/>